<feature type="non-terminal residue" evidence="2">
    <location>
        <position position="1"/>
    </location>
</feature>
<evidence type="ECO:0000256" key="1">
    <source>
        <dbReference type="SAM" id="MobiDB-lite"/>
    </source>
</evidence>
<dbReference type="Proteomes" id="UP000574390">
    <property type="component" value="Unassembled WGS sequence"/>
</dbReference>
<dbReference type="EMBL" id="JABANM010001501">
    <property type="protein sequence ID" value="KAF4754175.1"/>
    <property type="molecule type" value="Genomic_DNA"/>
</dbReference>
<reference evidence="2 3" key="1">
    <citation type="submission" date="2020-04" db="EMBL/GenBank/DDBJ databases">
        <title>Perkinsus olseni comparative genomics.</title>
        <authorList>
            <person name="Bogema D.R."/>
        </authorList>
    </citation>
    <scope>NUCLEOTIDE SEQUENCE [LARGE SCALE GENOMIC DNA]</scope>
    <source>
        <strain evidence="2">ATCC PRA-205</strain>
    </source>
</reference>
<evidence type="ECO:0000313" key="2">
    <source>
        <dbReference type="EMBL" id="KAF4754175.1"/>
    </source>
</evidence>
<comment type="caution">
    <text evidence="2">The sequence shown here is derived from an EMBL/GenBank/DDBJ whole genome shotgun (WGS) entry which is preliminary data.</text>
</comment>
<evidence type="ECO:0000313" key="3">
    <source>
        <dbReference type="Proteomes" id="UP000574390"/>
    </source>
</evidence>
<feature type="region of interest" description="Disordered" evidence="1">
    <location>
        <begin position="1"/>
        <end position="28"/>
    </location>
</feature>
<dbReference type="AlphaFoldDB" id="A0A7J6U9L3"/>
<organism evidence="2 3">
    <name type="scientific">Perkinsus olseni</name>
    <name type="common">Perkinsus atlanticus</name>
    <dbReference type="NCBI Taxonomy" id="32597"/>
    <lineage>
        <taxon>Eukaryota</taxon>
        <taxon>Sar</taxon>
        <taxon>Alveolata</taxon>
        <taxon>Perkinsozoa</taxon>
        <taxon>Perkinsea</taxon>
        <taxon>Perkinsida</taxon>
        <taxon>Perkinsidae</taxon>
        <taxon>Perkinsus</taxon>
    </lineage>
</organism>
<protein>
    <submittedName>
        <fullName evidence="2">Uncharacterized protein</fullName>
    </submittedName>
</protein>
<sequence>EKVEGGPAQGRGQNQRECRSNPSRTPRARWMAQCLQTIQREMRHEENRKRRLEVQRLGDQKAKEAVDNKHVVVKSPTEKPRRVADDQRRCKWEESVDSARQKTLAVVYSLVVLAKMRELLKEKRMKDTSEVERSEAALRIQRWVRTWRVGWGYCRSDGGEFWPGEGLELRFCDGV</sequence>
<gene>
    <name evidence="2" type="ORF">FOZ62_004598</name>
</gene>
<proteinExistence type="predicted"/>
<feature type="region of interest" description="Disordered" evidence="1">
    <location>
        <begin position="57"/>
        <end position="86"/>
    </location>
</feature>
<accession>A0A7J6U9L3</accession>
<name>A0A7J6U9L3_PEROL</name>